<keyword evidence="8" id="KW-1185">Reference proteome</keyword>
<evidence type="ECO:0000256" key="4">
    <source>
        <dbReference type="ARBA" id="ARBA00022989"/>
    </source>
</evidence>
<feature type="transmembrane region" description="Helical" evidence="6">
    <location>
        <begin position="144"/>
        <end position="166"/>
    </location>
</feature>
<dbReference type="NCBIfam" id="NF041756">
    <property type="entry name" value="EfeU"/>
    <property type="match status" value="1"/>
</dbReference>
<evidence type="ECO:0000256" key="6">
    <source>
        <dbReference type="SAM" id="Phobius"/>
    </source>
</evidence>
<comment type="subcellular location">
    <subcellularLocation>
        <location evidence="1">Membrane</location>
        <topology evidence="1">Multi-pass membrane protein</topology>
    </subcellularLocation>
</comment>
<dbReference type="Pfam" id="PF03239">
    <property type="entry name" value="FTR1"/>
    <property type="match status" value="1"/>
</dbReference>
<sequence>MTANLLIGLREGLEASLVVGLLVAALVRAGRRDALPAVVVGVVAAVLLSVGLGAVLELTSRDMTFRQQELFGGSLSIASVGLVTWMVLWMRRAARDLRGDLGARVGSALAVGPLAVGVVALLAVGREGLETALFLWAAARATGAGTGPLVGAVVGLAVAVVLGWLVYRGALRLDLRRFFTWSGAALVVVAGGVLAYGVHDLQEAAVLPGLTSLAFDVSAVVPPASWYGALLKGTVGFTPATTWLQAVAWVLYVVPMLVVVLRPARPRTTARAELETTARAA</sequence>
<dbReference type="Proteomes" id="UP001387100">
    <property type="component" value="Unassembled WGS sequence"/>
</dbReference>
<evidence type="ECO:0000256" key="1">
    <source>
        <dbReference type="ARBA" id="ARBA00004141"/>
    </source>
</evidence>
<evidence type="ECO:0000256" key="3">
    <source>
        <dbReference type="ARBA" id="ARBA00022692"/>
    </source>
</evidence>
<evidence type="ECO:0000256" key="5">
    <source>
        <dbReference type="ARBA" id="ARBA00023136"/>
    </source>
</evidence>
<keyword evidence="3 6" id="KW-0812">Transmembrane</keyword>
<feature type="transmembrane region" description="Helical" evidence="6">
    <location>
        <begin position="101"/>
        <end position="124"/>
    </location>
</feature>
<dbReference type="PANTHER" id="PTHR31632">
    <property type="entry name" value="IRON TRANSPORTER FTH1"/>
    <property type="match status" value="1"/>
</dbReference>
<gene>
    <name evidence="7" type="primary">efeU</name>
    <name evidence="7" type="ORF">WDZ17_04445</name>
</gene>
<keyword evidence="5 6" id="KW-0472">Membrane</keyword>
<organism evidence="7 8">
    <name type="scientific">Pseudokineococcus basanitobsidens</name>
    <dbReference type="NCBI Taxonomy" id="1926649"/>
    <lineage>
        <taxon>Bacteria</taxon>
        <taxon>Bacillati</taxon>
        <taxon>Actinomycetota</taxon>
        <taxon>Actinomycetes</taxon>
        <taxon>Kineosporiales</taxon>
        <taxon>Kineosporiaceae</taxon>
        <taxon>Pseudokineococcus</taxon>
    </lineage>
</organism>
<reference evidence="7 8" key="1">
    <citation type="journal article" date="2017" name="Int. J. Syst. Evol. Microbiol.">
        <title>Pseudokineococcus basanitobsidens sp. nov., isolated from volcanic rock.</title>
        <authorList>
            <person name="Lee D.W."/>
            <person name="Park M.Y."/>
            <person name="Kim J.J."/>
            <person name="Kim B.S."/>
        </authorList>
    </citation>
    <scope>NUCLEOTIDE SEQUENCE [LARGE SCALE GENOMIC DNA]</scope>
    <source>
        <strain evidence="7 8">DSM 103726</strain>
    </source>
</reference>
<evidence type="ECO:0000313" key="8">
    <source>
        <dbReference type="Proteomes" id="UP001387100"/>
    </source>
</evidence>
<evidence type="ECO:0000313" key="7">
    <source>
        <dbReference type="EMBL" id="MEJ5944543.1"/>
    </source>
</evidence>
<feature type="transmembrane region" description="Helical" evidence="6">
    <location>
        <begin position="178"/>
        <end position="198"/>
    </location>
</feature>
<feature type="transmembrane region" description="Helical" evidence="6">
    <location>
        <begin position="70"/>
        <end position="89"/>
    </location>
</feature>
<dbReference type="InterPro" id="IPR004923">
    <property type="entry name" value="FTR1/Fip1/EfeU"/>
</dbReference>
<keyword evidence="4 6" id="KW-1133">Transmembrane helix</keyword>
<comment type="similarity">
    <text evidence="2">Belongs to the oxidase-dependent Fe transporter (OFeT) (TC 9.A.10.1) family.</text>
</comment>
<name>A0ABU8RHN0_9ACTN</name>
<dbReference type="EMBL" id="JBBIAA010000003">
    <property type="protein sequence ID" value="MEJ5944543.1"/>
    <property type="molecule type" value="Genomic_DNA"/>
</dbReference>
<accession>A0ABU8RHN0</accession>
<feature type="transmembrane region" description="Helical" evidence="6">
    <location>
        <begin position="243"/>
        <end position="261"/>
    </location>
</feature>
<dbReference type="PANTHER" id="PTHR31632:SF2">
    <property type="entry name" value="PLASMA MEMBRANE IRON PERMEASE"/>
    <property type="match status" value="1"/>
</dbReference>
<proteinExistence type="inferred from homology"/>
<comment type="caution">
    <text evidence="7">The sequence shown here is derived from an EMBL/GenBank/DDBJ whole genome shotgun (WGS) entry which is preliminary data.</text>
</comment>
<protein>
    <submittedName>
        <fullName evidence="7">Iron uptake transporter permease EfeU</fullName>
    </submittedName>
</protein>
<feature type="transmembrane region" description="Helical" evidence="6">
    <location>
        <begin position="37"/>
        <end position="58"/>
    </location>
</feature>
<evidence type="ECO:0000256" key="2">
    <source>
        <dbReference type="ARBA" id="ARBA00008333"/>
    </source>
</evidence>
<dbReference type="RefSeq" id="WP_339573929.1">
    <property type="nucleotide sequence ID" value="NZ_JBBIAA010000003.1"/>
</dbReference>
<feature type="transmembrane region" description="Helical" evidence="6">
    <location>
        <begin position="12"/>
        <end position="30"/>
    </location>
</feature>